<protein>
    <submittedName>
        <fullName evidence="2">Uncharacterized protein</fullName>
    </submittedName>
</protein>
<evidence type="ECO:0000313" key="3">
    <source>
        <dbReference type="Proteomes" id="UP001470230"/>
    </source>
</evidence>
<proteinExistence type="predicted"/>
<evidence type="ECO:0000313" key="2">
    <source>
        <dbReference type="EMBL" id="KAK8857731.1"/>
    </source>
</evidence>
<name>A0ABR2I676_9EUKA</name>
<keyword evidence="1" id="KW-0175">Coiled coil</keyword>
<organism evidence="2 3">
    <name type="scientific">Tritrichomonas musculus</name>
    <dbReference type="NCBI Taxonomy" id="1915356"/>
    <lineage>
        <taxon>Eukaryota</taxon>
        <taxon>Metamonada</taxon>
        <taxon>Parabasalia</taxon>
        <taxon>Tritrichomonadida</taxon>
        <taxon>Tritrichomonadidae</taxon>
        <taxon>Tritrichomonas</taxon>
    </lineage>
</organism>
<dbReference type="Proteomes" id="UP001470230">
    <property type="component" value="Unassembled WGS sequence"/>
</dbReference>
<evidence type="ECO:0000256" key="1">
    <source>
        <dbReference type="SAM" id="Coils"/>
    </source>
</evidence>
<comment type="caution">
    <text evidence="2">The sequence shown here is derived from an EMBL/GenBank/DDBJ whole genome shotgun (WGS) entry which is preliminary data.</text>
</comment>
<keyword evidence="3" id="KW-1185">Reference proteome</keyword>
<accession>A0ABR2I676</accession>
<gene>
    <name evidence="2" type="ORF">M9Y10_016139</name>
</gene>
<dbReference type="EMBL" id="JAPFFF010000020">
    <property type="protein sequence ID" value="KAK8857731.1"/>
    <property type="molecule type" value="Genomic_DNA"/>
</dbReference>
<sequence>MNNIWFTCGDKRYCTDLDLFKKKSPNYFGDEATQLLEIEIPLVNNFEANENLFDEPASIMIQYIEEKDEIKLTNDTVVTLKYLSTKFNFTELQQNTEKYLEENYKEVIDYFLNCEIEGRNINFINEYEKLISSHLTEYIDDYRLVKMQISGLYRILNIFNIEYNKNVQQRFLSTSPENQSNEQINEAQINFTNKIIELIIRCAREQGTQASILLSVINLANENLEYLMEKYRHNSGCFDFNFIKPMFIEYLNYSEDKKKESEAQRKKEIENLVNIVNEKDKELKDIRKEMTQMNKAFKQELEKIANLNKVEILRNQDENNYKLQKVYSNCMSKIEENKKVELKKIKEVINSINNKAKSLYSILHRINKKDPNSSEKLDHLIIWKDTNINNDENTQYLQEMTAISNVNIYPVETVEKALELIELKKTNKIKLITNGGEFHSGVCFGQKLILLSRKIIKSNFVCLVYASSIHHLNWITKMENVLFTNQKSDFQKYVLMKMEKNEILNFAHSLENKYKTKFLINEDQLLKFQ</sequence>
<feature type="coiled-coil region" evidence="1">
    <location>
        <begin position="258"/>
        <end position="307"/>
    </location>
</feature>
<reference evidence="2 3" key="1">
    <citation type="submission" date="2024-04" db="EMBL/GenBank/DDBJ databases">
        <title>Tritrichomonas musculus Genome.</title>
        <authorList>
            <person name="Alves-Ferreira E."/>
            <person name="Grigg M."/>
            <person name="Lorenzi H."/>
            <person name="Galac M."/>
        </authorList>
    </citation>
    <scope>NUCLEOTIDE SEQUENCE [LARGE SCALE GENOMIC DNA]</scope>
    <source>
        <strain evidence="2 3">EAF2021</strain>
    </source>
</reference>